<proteinExistence type="inferred from homology"/>
<dbReference type="EMBL" id="BJUX01000016">
    <property type="protein sequence ID" value="GEK89500.1"/>
    <property type="molecule type" value="Genomic_DNA"/>
</dbReference>
<dbReference type="GO" id="GO:0006094">
    <property type="term" value="P:gluconeogenesis"/>
    <property type="evidence" value="ECO:0007669"/>
    <property type="project" value="UniProtKB-UniRule"/>
</dbReference>
<sequence length="653" mass="75853">MDQYYLNLLREKYSTPEAVYTELINLEAIQNLPKGTELYLSDVHGSSAAFEHILRTGAGNVREKLENYYGDEWTAEQKDWFGLLISYPEYALKHDPFESAKDDDWYADTIIHLVKFMGFCAVKYTRSKVRKALPQKYTYIIEELLYTDLTQRKKNLYYRNILNRLISLKQAEPFIIALSEVVQRLVIDHLHLVGDVFDRSSGEEQVMERLIQHHSVDLQWGNHDLLWMGAHFGSKVNLITLLRIAARYGYLFELERTYGLNLRPLFLYAEENYEVTEAFRPKGLKNSSLLQEESEELLAKAHHALAVIQFKLEEQIIERRPEFQMANRQFLGKVDKVNKKVEIDGKDCELTDFPYDRIDENDPARLSYEEEHIVDTLIESFQRSEKIRKYMTFLLEKGRMYLVYNGHLLFHGCLPMDENGDFQSVELEGRKVQGKGMLDAFDMYVRKASQSPDSSEDYATDVLWYAWAGDKSPLFGRNKMTTFERYYIKDKETHKEKRNAYFDLRENEDTVKKILRTFGLENKSARIINGHTPIKVKKGESPIKAGGRLIVIDGGMNEAYRAATGIAGYSLLNNSYGFQIVTHQPFESVSGLFERGKDETSLKHVIDGKLERTLIKDTTIGTAIQKQIDILLEVVEYIQSQEILNEDKFSYDM</sequence>
<gene>
    <name evidence="4 5" type="primary">fbp</name>
    <name evidence="5" type="ORF">APU01nite_15390</name>
    <name evidence="6" type="ORF">SAMN04488100_11530</name>
</gene>
<evidence type="ECO:0000313" key="5">
    <source>
        <dbReference type="EMBL" id="GEK89500.1"/>
    </source>
</evidence>
<organism evidence="6 7">
    <name type="scientific">Alkalibacterium putridalgicola</name>
    <dbReference type="NCBI Taxonomy" id="426703"/>
    <lineage>
        <taxon>Bacteria</taxon>
        <taxon>Bacillati</taxon>
        <taxon>Bacillota</taxon>
        <taxon>Bacilli</taxon>
        <taxon>Lactobacillales</taxon>
        <taxon>Carnobacteriaceae</taxon>
        <taxon>Alkalibacterium</taxon>
    </lineage>
</organism>
<comment type="catalytic activity">
    <reaction evidence="4">
        <text>beta-D-fructose 1,6-bisphosphate + H2O = beta-D-fructose 6-phosphate + phosphate</text>
        <dbReference type="Rhea" id="RHEA:11064"/>
        <dbReference type="ChEBI" id="CHEBI:15377"/>
        <dbReference type="ChEBI" id="CHEBI:32966"/>
        <dbReference type="ChEBI" id="CHEBI:43474"/>
        <dbReference type="ChEBI" id="CHEBI:57634"/>
        <dbReference type="EC" id="3.1.3.11"/>
    </reaction>
</comment>
<dbReference type="InterPro" id="IPR009164">
    <property type="entry name" value="FBPtase_class3"/>
</dbReference>
<evidence type="ECO:0000313" key="6">
    <source>
        <dbReference type="EMBL" id="SEL90945.1"/>
    </source>
</evidence>
<dbReference type="EC" id="3.1.3.11" evidence="4"/>
<accession>A0A1H7U2E5</accession>
<name>A0A1H7U2E5_9LACT</name>
<comment type="pathway">
    <text evidence="4">Carbohydrate biosynthesis; gluconeogenesis.</text>
</comment>
<dbReference type="STRING" id="426703.SAMN04488100_11530"/>
<evidence type="ECO:0000313" key="8">
    <source>
        <dbReference type="Proteomes" id="UP000321425"/>
    </source>
</evidence>
<evidence type="ECO:0000256" key="2">
    <source>
        <dbReference type="ARBA" id="ARBA00023211"/>
    </source>
</evidence>
<dbReference type="AlphaFoldDB" id="A0A1H7U2E5"/>
<evidence type="ECO:0000256" key="4">
    <source>
        <dbReference type="HAMAP-Rule" id="MF_01854"/>
    </source>
</evidence>
<keyword evidence="3 4" id="KW-0119">Carbohydrate metabolism</keyword>
<keyword evidence="2 4" id="KW-0464">Manganese</keyword>
<comment type="cofactor">
    <cofactor evidence="4">
        <name>Mn(2+)</name>
        <dbReference type="ChEBI" id="CHEBI:29035"/>
    </cofactor>
</comment>
<dbReference type="SUPFAM" id="SSF56300">
    <property type="entry name" value="Metallo-dependent phosphatases"/>
    <property type="match status" value="1"/>
</dbReference>
<keyword evidence="1 4" id="KW-0378">Hydrolase</keyword>
<evidence type="ECO:0000256" key="1">
    <source>
        <dbReference type="ARBA" id="ARBA00022801"/>
    </source>
</evidence>
<dbReference type="OrthoDB" id="9779903at2"/>
<dbReference type="HAMAP" id="MF_01854">
    <property type="entry name" value="FBPase_class3"/>
    <property type="match status" value="1"/>
</dbReference>
<dbReference type="Pfam" id="PF06874">
    <property type="entry name" value="FBPase_2"/>
    <property type="match status" value="1"/>
</dbReference>
<comment type="similarity">
    <text evidence="4">Belongs to the FBPase class 3 family.</text>
</comment>
<evidence type="ECO:0000313" key="7">
    <source>
        <dbReference type="Proteomes" id="UP000198548"/>
    </source>
</evidence>
<dbReference type="GO" id="GO:0042132">
    <property type="term" value="F:fructose 1,6-bisphosphate 1-phosphatase activity"/>
    <property type="evidence" value="ECO:0007669"/>
    <property type="project" value="UniProtKB-UniRule"/>
</dbReference>
<dbReference type="Proteomes" id="UP000321425">
    <property type="component" value="Unassembled WGS sequence"/>
</dbReference>
<dbReference type="InterPro" id="IPR029052">
    <property type="entry name" value="Metallo-depent_PP-like"/>
</dbReference>
<dbReference type="UniPathway" id="UPA00138"/>
<dbReference type="Proteomes" id="UP000198548">
    <property type="component" value="Unassembled WGS sequence"/>
</dbReference>
<dbReference type="Gene3D" id="3.60.21.10">
    <property type="match status" value="1"/>
</dbReference>
<reference evidence="6 7" key="1">
    <citation type="submission" date="2016-10" db="EMBL/GenBank/DDBJ databases">
        <authorList>
            <person name="de Groot N.N."/>
        </authorList>
    </citation>
    <scope>NUCLEOTIDE SEQUENCE [LARGE SCALE GENOMIC DNA]</scope>
    <source>
        <strain evidence="6 7">DSM 19182</strain>
    </source>
</reference>
<evidence type="ECO:0000256" key="3">
    <source>
        <dbReference type="ARBA" id="ARBA00023277"/>
    </source>
</evidence>
<reference evidence="5 8" key="2">
    <citation type="submission" date="2019-07" db="EMBL/GenBank/DDBJ databases">
        <title>Whole genome shotgun sequence of Alkalibacterium putridalgicola NBRC 103243.</title>
        <authorList>
            <person name="Hosoyama A."/>
            <person name="Uohara A."/>
            <person name="Ohji S."/>
            <person name="Ichikawa N."/>
        </authorList>
    </citation>
    <scope>NUCLEOTIDE SEQUENCE [LARGE SCALE GENOMIC DNA]</scope>
    <source>
        <strain evidence="5 8">NBRC 103243</strain>
    </source>
</reference>
<keyword evidence="8" id="KW-1185">Reference proteome</keyword>
<protein>
    <recommendedName>
        <fullName evidence="4">Fructose-1,6-bisphosphatase class 3</fullName>
        <shortName evidence="4">FBPase class 3</shortName>
        <ecNumber evidence="4">3.1.3.11</ecNumber>
    </recommendedName>
    <alternativeName>
        <fullName evidence="4">D-fructose-1,6-bisphosphate 1-phosphohydrolase class 3</fullName>
    </alternativeName>
</protein>
<dbReference type="RefSeq" id="WP_091488210.1">
    <property type="nucleotide sequence ID" value="NZ_BJUX01000016.1"/>
</dbReference>
<dbReference type="EMBL" id="FOBL01000015">
    <property type="protein sequence ID" value="SEL90945.1"/>
    <property type="molecule type" value="Genomic_DNA"/>
</dbReference>